<dbReference type="EMBL" id="JABCJD010000002">
    <property type="protein sequence ID" value="NVO26966.1"/>
    <property type="molecule type" value="Genomic_DNA"/>
</dbReference>
<sequence>MTPEMVLEFWLDEVGPKGWYNGTPELDAKIRDKFLVAWEEAAEGAYGLWLTYPTGALAYIILTDQFPRNMFRGEGQSFATDFPARAAAKVAIDHGWDLRIHEPARQFFYLPLMHSESQCDQDRCVRLMHERLPESGAGNLLHAKVHREIIRKFGRFPYRNEALSRATTKAEADFLGNGGYGGLLREWQEKQHLEVVG</sequence>
<dbReference type="EMBL" id="JABCJE010000003">
    <property type="protein sequence ID" value="NVO23576.1"/>
    <property type="molecule type" value="Genomic_DNA"/>
</dbReference>
<dbReference type="Proteomes" id="UP000592216">
    <property type="component" value="Unassembled WGS sequence"/>
</dbReference>
<reference evidence="3 4" key="1">
    <citation type="submission" date="2020-04" db="EMBL/GenBank/DDBJ databases">
        <title>Donghicola sp., a member of the Rhodobacteraceae family isolated from mangrove forest in Thailand.</title>
        <authorList>
            <person name="Charoenyingcharoen P."/>
            <person name="Yukphan P."/>
        </authorList>
    </citation>
    <scope>NUCLEOTIDE SEQUENCE [LARGE SCALE GENOMIC DNA]</scope>
    <source>
        <strain evidence="1 4">B5-SW-15</strain>
        <strain evidence="2 3">C2-DW-16</strain>
    </source>
</reference>
<dbReference type="AlphaFoldDB" id="A0A850Q398"/>
<dbReference type="InterPro" id="IPR011990">
    <property type="entry name" value="TPR-like_helical_dom_sf"/>
</dbReference>
<organism evidence="1 4">
    <name type="scientific">Donghicola mangrovi</name>
    <dbReference type="NCBI Taxonomy" id="2729614"/>
    <lineage>
        <taxon>Bacteria</taxon>
        <taxon>Pseudomonadati</taxon>
        <taxon>Pseudomonadota</taxon>
        <taxon>Alphaproteobacteria</taxon>
        <taxon>Rhodobacterales</taxon>
        <taxon>Roseobacteraceae</taxon>
        <taxon>Donghicola</taxon>
    </lineage>
</organism>
<name>A0A850Q398_9RHOB</name>
<dbReference type="SUPFAM" id="SSF48452">
    <property type="entry name" value="TPR-like"/>
    <property type="match status" value="1"/>
</dbReference>
<dbReference type="Pfam" id="PF06041">
    <property type="entry name" value="DUF924"/>
    <property type="match status" value="1"/>
</dbReference>
<accession>A0A850Q398</accession>
<protein>
    <submittedName>
        <fullName evidence="1">DUF924 domain-containing protein</fullName>
    </submittedName>
</protein>
<dbReference type="Gene3D" id="1.20.58.320">
    <property type="entry name" value="TPR-like"/>
    <property type="match status" value="1"/>
</dbReference>
<dbReference type="RefSeq" id="WP_176853373.1">
    <property type="nucleotide sequence ID" value="NZ_JABCJD010000002.1"/>
</dbReference>
<evidence type="ECO:0000313" key="3">
    <source>
        <dbReference type="Proteomes" id="UP000523601"/>
    </source>
</evidence>
<evidence type="ECO:0000313" key="2">
    <source>
        <dbReference type="EMBL" id="NVO26966.1"/>
    </source>
</evidence>
<evidence type="ECO:0000313" key="1">
    <source>
        <dbReference type="EMBL" id="NVO23576.1"/>
    </source>
</evidence>
<proteinExistence type="predicted"/>
<gene>
    <name evidence="2" type="ORF">HJ526_06015</name>
    <name evidence="1" type="ORF">HJ536_09435</name>
</gene>
<comment type="caution">
    <text evidence="1">The sequence shown here is derived from an EMBL/GenBank/DDBJ whole genome shotgun (WGS) entry which is preliminary data.</text>
</comment>
<dbReference type="Gene3D" id="1.25.40.10">
    <property type="entry name" value="Tetratricopeptide repeat domain"/>
    <property type="match status" value="1"/>
</dbReference>
<evidence type="ECO:0000313" key="4">
    <source>
        <dbReference type="Proteomes" id="UP000592216"/>
    </source>
</evidence>
<keyword evidence="3" id="KW-1185">Reference proteome</keyword>
<dbReference type="InterPro" id="IPR010323">
    <property type="entry name" value="DUF924"/>
</dbReference>
<dbReference type="Proteomes" id="UP000523601">
    <property type="component" value="Unassembled WGS sequence"/>
</dbReference>